<name>A0A1Q2HZ21_9CORY</name>
<dbReference type="AlphaFoldDB" id="A0A1Q2HZ21"/>
<organism evidence="1 2">
    <name type="scientific">Corynebacterium glaucum</name>
    <dbReference type="NCBI Taxonomy" id="187491"/>
    <lineage>
        <taxon>Bacteria</taxon>
        <taxon>Bacillati</taxon>
        <taxon>Actinomycetota</taxon>
        <taxon>Actinomycetes</taxon>
        <taxon>Mycobacteriales</taxon>
        <taxon>Corynebacteriaceae</taxon>
        <taxon>Corynebacterium</taxon>
    </lineage>
</organism>
<dbReference type="KEGG" id="cgv:CGLAU_10675"/>
<evidence type="ECO:0000313" key="1">
    <source>
        <dbReference type="EMBL" id="AQQ16069.1"/>
    </source>
</evidence>
<evidence type="ECO:0000313" key="2">
    <source>
        <dbReference type="Proteomes" id="UP000217209"/>
    </source>
</evidence>
<dbReference type="Proteomes" id="UP000217209">
    <property type="component" value="Chromosome"/>
</dbReference>
<sequence length="833" mass="93020">MKLSGIDAQWRTLLQQAYDGLPQTDFLVQVEELVRQLCDIDAEDQAAEELAYRMRLHAILPRTELDPANALEEYEALLGMHEAHPERFPAHPFDEGNWFQDVTDFMMWWLAERTSRRHVEHLLNLAARVFDDPDMLRHTQISAYVNLGESAKALPLLDGYLPSPEAVHSGEIHEADWLHRYDLAAMVYLQEGMLKECDATVSAMMDGGFIHSNQPMAMVAESLLPLAETVDTETSVQRSLLVLEHSFADPKQTRAILQTATFLLLGGLHTQAFNLVHFTEPFIKETSTELEGLYRFFHFATEEGFGEIVSVRFTSPRWQLEHGIGTDPTCAALARDFYRAAHERALHFQEVNGDTEALNRLKQTFHVPQLNPEDYFNTAADIVENLSNSTLRYDPIHTRYDDALYDFAREMFREEGEFSPGMVPPRAAEDPKVGPLWEELVSGGMDHAQRVMGKLIDTADEPDLDPEVRTIIEVFMLANVTFPGQFPGLVGMRALPIAANIDPNRAGVFAEQILDALQQSGYATSTVVHDLFDFTGGLINTKALSLPLLGDLTTRAIRSSRSMDILAFINAVEEAIAIDPEQVEDPATTLAHFGALKGVRLGRLGNPAAGAFSLIDAALASEKCGDMTNYVARLASAANVLLNAERYRQVERLFEQVSEKLDDPSLDIEPWAQLEGAEATCRFIAVLADPSFADLWPQARDRFKNILVQVLQEDEDAPSHLDVIANTVCSLTRELTWDHHHNEAIDMSAWGYQVFAQLGDDHSSWKLLGENALALGNAGRDEQSALVFESLWQRAREAGAVDLMEFTAMYLSEFASKEDASPAYADILERMGA</sequence>
<proteinExistence type="predicted"/>
<reference evidence="1 2" key="1">
    <citation type="submission" date="2016-12" db="EMBL/GenBank/DDBJ databases">
        <authorList>
            <person name="Song W.-J."/>
            <person name="Kurnit D.M."/>
        </authorList>
    </citation>
    <scope>NUCLEOTIDE SEQUENCE [LARGE SCALE GENOMIC DNA]</scope>
    <source>
        <strain evidence="1 2">DSM 30827</strain>
    </source>
</reference>
<accession>A0A1Q2HZ21</accession>
<dbReference type="RefSeq" id="WP_095660671.1">
    <property type="nucleotide sequence ID" value="NZ_CP019688.1"/>
</dbReference>
<protein>
    <submittedName>
        <fullName evidence="1">Uncharacterized protein</fullName>
    </submittedName>
</protein>
<keyword evidence="2" id="KW-1185">Reference proteome</keyword>
<dbReference type="EMBL" id="CP019688">
    <property type="protein sequence ID" value="AQQ16069.1"/>
    <property type="molecule type" value="Genomic_DNA"/>
</dbReference>
<dbReference type="OrthoDB" id="4391124at2"/>
<gene>
    <name evidence="1" type="ORF">CGLAU_10675</name>
</gene>